<comment type="caution">
    <text evidence="1">The sequence shown here is derived from an EMBL/GenBank/DDBJ whole genome shotgun (WGS) entry which is preliminary data.</text>
</comment>
<feature type="non-terminal residue" evidence="1">
    <location>
        <position position="1"/>
    </location>
</feature>
<reference evidence="1 2" key="1">
    <citation type="journal article" date="2018" name="Front. Plant Sci.">
        <title>Red Clover (Trifolium pratense) and Zigzag Clover (T. medium) - A Picture of Genomic Similarities and Differences.</title>
        <authorList>
            <person name="Dluhosova J."/>
            <person name="Istvanek J."/>
            <person name="Nedelnik J."/>
            <person name="Repkova J."/>
        </authorList>
    </citation>
    <scope>NUCLEOTIDE SEQUENCE [LARGE SCALE GENOMIC DNA]</scope>
    <source>
        <strain evidence="2">cv. 10/8</strain>
        <tissue evidence="1">Leaf</tissue>
    </source>
</reference>
<dbReference type="EMBL" id="LXQA011090853">
    <property type="protein sequence ID" value="MCI84436.1"/>
    <property type="molecule type" value="Genomic_DNA"/>
</dbReference>
<evidence type="ECO:0000313" key="2">
    <source>
        <dbReference type="Proteomes" id="UP000265520"/>
    </source>
</evidence>
<protein>
    <submittedName>
        <fullName evidence="1">Uncharacterized protein</fullName>
    </submittedName>
</protein>
<proteinExistence type="predicted"/>
<dbReference type="Proteomes" id="UP000265520">
    <property type="component" value="Unassembled WGS sequence"/>
</dbReference>
<sequence>HLKLPNSQWHNCILQLVPQPSLKSTTHIRLIYAIPEEPEESG</sequence>
<dbReference type="AlphaFoldDB" id="A0A392V811"/>
<accession>A0A392V811</accession>
<organism evidence="1 2">
    <name type="scientific">Trifolium medium</name>
    <dbReference type="NCBI Taxonomy" id="97028"/>
    <lineage>
        <taxon>Eukaryota</taxon>
        <taxon>Viridiplantae</taxon>
        <taxon>Streptophyta</taxon>
        <taxon>Embryophyta</taxon>
        <taxon>Tracheophyta</taxon>
        <taxon>Spermatophyta</taxon>
        <taxon>Magnoliopsida</taxon>
        <taxon>eudicotyledons</taxon>
        <taxon>Gunneridae</taxon>
        <taxon>Pentapetalae</taxon>
        <taxon>rosids</taxon>
        <taxon>fabids</taxon>
        <taxon>Fabales</taxon>
        <taxon>Fabaceae</taxon>
        <taxon>Papilionoideae</taxon>
        <taxon>50 kb inversion clade</taxon>
        <taxon>NPAAA clade</taxon>
        <taxon>Hologalegina</taxon>
        <taxon>IRL clade</taxon>
        <taxon>Trifolieae</taxon>
        <taxon>Trifolium</taxon>
    </lineage>
</organism>
<keyword evidence="2" id="KW-1185">Reference proteome</keyword>
<evidence type="ECO:0000313" key="1">
    <source>
        <dbReference type="EMBL" id="MCI84436.1"/>
    </source>
</evidence>
<name>A0A392V811_9FABA</name>